<evidence type="ECO:0000313" key="2">
    <source>
        <dbReference type="Proteomes" id="UP001626550"/>
    </source>
</evidence>
<sequence>MTEDSTLDQLLEDLEERFSCELRLRDSCSPTTASASNVQLRPSISCINVFGSQPESLQKTPMKESPRPVPQFSNILDSSSYTLSELIPPLSQIQRTGYEDSMTSTYPRGLQRSNVTAEHGAWRKKVTTDPENLAVLSKTANLLHLLNDILYAKSMDSKRKLHLILDFQKFHPDVFWLRFGDQKRAETYISKLQQRATRKTQPKPKEDTDQNTFGMLRKKIGFLRTRTRSADNSSAALVSEDEHNKCSKSGKALTARMKEMLSKN</sequence>
<reference evidence="1 2" key="1">
    <citation type="submission" date="2024-11" db="EMBL/GenBank/DDBJ databases">
        <title>Adaptive evolution of stress response genes in parasites aligns with host niche diversity.</title>
        <authorList>
            <person name="Hahn C."/>
            <person name="Resl P."/>
        </authorList>
    </citation>
    <scope>NUCLEOTIDE SEQUENCE [LARGE SCALE GENOMIC DNA]</scope>
    <source>
        <strain evidence="1">EGGRZ-B1_66</strain>
        <tissue evidence="1">Body</tissue>
    </source>
</reference>
<comment type="caution">
    <text evidence="1">The sequence shown here is derived from an EMBL/GenBank/DDBJ whole genome shotgun (WGS) entry which is preliminary data.</text>
</comment>
<proteinExistence type="predicted"/>
<organism evidence="1 2">
    <name type="scientific">Cichlidogyrus casuarinus</name>
    <dbReference type="NCBI Taxonomy" id="1844966"/>
    <lineage>
        <taxon>Eukaryota</taxon>
        <taxon>Metazoa</taxon>
        <taxon>Spiralia</taxon>
        <taxon>Lophotrochozoa</taxon>
        <taxon>Platyhelminthes</taxon>
        <taxon>Monogenea</taxon>
        <taxon>Monopisthocotylea</taxon>
        <taxon>Dactylogyridea</taxon>
        <taxon>Ancyrocephalidae</taxon>
        <taxon>Cichlidogyrus</taxon>
    </lineage>
</organism>
<keyword evidence="2" id="KW-1185">Reference proteome</keyword>
<evidence type="ECO:0000313" key="1">
    <source>
        <dbReference type="EMBL" id="KAL3314100.1"/>
    </source>
</evidence>
<dbReference type="Proteomes" id="UP001626550">
    <property type="component" value="Unassembled WGS sequence"/>
</dbReference>
<accession>A0ABD2Q3A9</accession>
<protein>
    <submittedName>
        <fullName evidence="1">Uncharacterized protein</fullName>
    </submittedName>
</protein>
<gene>
    <name evidence="1" type="ORF">Ciccas_007294</name>
</gene>
<dbReference type="EMBL" id="JBJKFK010001097">
    <property type="protein sequence ID" value="KAL3314100.1"/>
    <property type="molecule type" value="Genomic_DNA"/>
</dbReference>
<name>A0ABD2Q3A9_9PLAT</name>
<dbReference type="AlphaFoldDB" id="A0ABD2Q3A9"/>